<dbReference type="SMART" id="SM00345">
    <property type="entry name" value="HTH_GNTR"/>
    <property type="match status" value="1"/>
</dbReference>
<reference evidence="5" key="1">
    <citation type="submission" date="2024-07" db="EMBL/GenBank/DDBJ databases">
        <authorList>
            <person name="fu j."/>
        </authorList>
    </citation>
    <scope>NUCLEOTIDE SEQUENCE</scope>
    <source>
        <strain evidence="5">P10A9</strain>
    </source>
</reference>
<dbReference type="PRINTS" id="PR00035">
    <property type="entry name" value="HTHGNTR"/>
</dbReference>
<dbReference type="PROSITE" id="PS50949">
    <property type="entry name" value="HTH_GNTR"/>
    <property type="match status" value="1"/>
</dbReference>
<dbReference type="Gene3D" id="1.20.120.530">
    <property type="entry name" value="GntR ligand-binding domain-like"/>
    <property type="match status" value="1"/>
</dbReference>
<dbReference type="InterPro" id="IPR011711">
    <property type="entry name" value="GntR_C"/>
</dbReference>
<gene>
    <name evidence="5" type="ORF">AB5L97_17480</name>
</gene>
<dbReference type="SUPFAM" id="SSF46785">
    <property type="entry name" value="Winged helix' DNA-binding domain"/>
    <property type="match status" value="1"/>
</dbReference>
<sequence length="218" mass="23775">MTAPDEAMAAQVYQQIIATIVAGKLQPGQRLRERELSEQYGVSRIPVREAIHRLEQDGFVVTAPRRGAVVRRLTLNDVDELFDLRVLLESFAAARAAERVAQGVDGSVLTETLARARKALEEGDSATTAELNSAFHDQIVALAGNALLERSMRPLRGLNRWIFGLSVNRPLDVSAHEHDDLADAILTGRSQLAESLSAAHVEAGRKPVTEGLARVLLE</sequence>
<keyword evidence="3" id="KW-0804">Transcription</keyword>
<dbReference type="SMART" id="SM00895">
    <property type="entry name" value="FCD"/>
    <property type="match status" value="1"/>
</dbReference>
<dbReference type="PANTHER" id="PTHR43537:SF52">
    <property type="entry name" value="FATTY ACID METABOLISM REGULATOR PROTEIN"/>
    <property type="match status" value="1"/>
</dbReference>
<feature type="domain" description="HTH gntR-type" evidence="4">
    <location>
        <begin position="6"/>
        <end position="73"/>
    </location>
</feature>
<dbReference type="InterPro" id="IPR008920">
    <property type="entry name" value="TF_FadR/GntR_C"/>
</dbReference>
<dbReference type="CDD" id="cd07377">
    <property type="entry name" value="WHTH_GntR"/>
    <property type="match status" value="1"/>
</dbReference>
<dbReference type="Gene3D" id="1.10.10.10">
    <property type="entry name" value="Winged helix-like DNA-binding domain superfamily/Winged helix DNA-binding domain"/>
    <property type="match status" value="1"/>
</dbReference>
<keyword evidence="1" id="KW-0805">Transcription regulation</keyword>
<evidence type="ECO:0000259" key="4">
    <source>
        <dbReference type="PROSITE" id="PS50949"/>
    </source>
</evidence>
<keyword evidence="2" id="KW-0238">DNA-binding</keyword>
<dbReference type="GO" id="GO:0003700">
    <property type="term" value="F:DNA-binding transcription factor activity"/>
    <property type="evidence" value="ECO:0007669"/>
    <property type="project" value="InterPro"/>
</dbReference>
<dbReference type="RefSeq" id="WP_369045624.1">
    <property type="nucleotide sequence ID" value="NZ_CP163302.1"/>
</dbReference>
<evidence type="ECO:0000256" key="3">
    <source>
        <dbReference type="ARBA" id="ARBA00023163"/>
    </source>
</evidence>
<name>A0AB39L3F5_9MICC</name>
<dbReference type="InterPro" id="IPR036388">
    <property type="entry name" value="WH-like_DNA-bd_sf"/>
</dbReference>
<dbReference type="SUPFAM" id="SSF48008">
    <property type="entry name" value="GntR ligand-binding domain-like"/>
    <property type="match status" value="1"/>
</dbReference>
<dbReference type="InterPro" id="IPR036390">
    <property type="entry name" value="WH_DNA-bd_sf"/>
</dbReference>
<evidence type="ECO:0000256" key="2">
    <source>
        <dbReference type="ARBA" id="ARBA00023125"/>
    </source>
</evidence>
<dbReference type="InterPro" id="IPR000524">
    <property type="entry name" value="Tscrpt_reg_HTH_GntR"/>
</dbReference>
<dbReference type="Pfam" id="PF00392">
    <property type="entry name" value="GntR"/>
    <property type="match status" value="1"/>
</dbReference>
<organism evidence="5">
    <name type="scientific">Sinomonas puerhi</name>
    <dbReference type="NCBI Taxonomy" id="3238584"/>
    <lineage>
        <taxon>Bacteria</taxon>
        <taxon>Bacillati</taxon>
        <taxon>Actinomycetota</taxon>
        <taxon>Actinomycetes</taxon>
        <taxon>Micrococcales</taxon>
        <taxon>Micrococcaceae</taxon>
        <taxon>Sinomonas</taxon>
    </lineage>
</organism>
<proteinExistence type="predicted"/>
<dbReference type="GO" id="GO:0003677">
    <property type="term" value="F:DNA binding"/>
    <property type="evidence" value="ECO:0007669"/>
    <property type="project" value="UniProtKB-KW"/>
</dbReference>
<dbReference type="Pfam" id="PF07729">
    <property type="entry name" value="FCD"/>
    <property type="match status" value="1"/>
</dbReference>
<dbReference type="KEGG" id="spue:AB5L97_17480"/>
<dbReference type="AlphaFoldDB" id="A0AB39L3F5"/>
<evidence type="ECO:0000256" key="1">
    <source>
        <dbReference type="ARBA" id="ARBA00023015"/>
    </source>
</evidence>
<accession>A0AB39L3F5</accession>
<protein>
    <submittedName>
        <fullName evidence="5">GntR family transcriptional regulator</fullName>
    </submittedName>
</protein>
<dbReference type="EMBL" id="CP163302">
    <property type="protein sequence ID" value="XDP45032.1"/>
    <property type="molecule type" value="Genomic_DNA"/>
</dbReference>
<evidence type="ECO:0000313" key="5">
    <source>
        <dbReference type="EMBL" id="XDP45032.1"/>
    </source>
</evidence>
<dbReference type="PANTHER" id="PTHR43537">
    <property type="entry name" value="TRANSCRIPTIONAL REGULATOR, GNTR FAMILY"/>
    <property type="match status" value="1"/>
</dbReference>